<gene>
    <name evidence="2" type="ORF">JKF63_01477</name>
</gene>
<sequence length="390" mass="43179">MQETLANAKVAPGAWVCTHCAVEQMEEATYCHLCLFARPLDRRGVPQIFSGYVIHFNGIIPRTVIHPSHAVEWRMAERHGATCCSEFDPSKVNVVVYRPGYERSDKCRACIERYVHVSCVPITWLLDSLLQSRQIHPSLYLLTSVPAVANATVRGTNLPHHQHPYYQINKNEYAIPSSFPPRNKATKALGAGDGVFGRDVAAPPGMDAALPPFFEIEPFQYTTVDVYEAAVSCAGGANAEAGDDDDDKMEARREKAGIELIAAQQSCNRVDRMLFSGMTVVLTPSLQRRDSLIMAIERCGGKIAENRGSLEATLRGEVTHVIYARADKKADVMIEAAHLINSSLPGLQLAQSNWLEDCLILGELLPLHGMYTPTEKLMETLNKKYAKTRK</sequence>
<dbReference type="KEGG" id="phet:94287601"/>
<proteinExistence type="predicted"/>
<dbReference type="PROSITE" id="PS50172">
    <property type="entry name" value="BRCT"/>
    <property type="match status" value="2"/>
</dbReference>
<evidence type="ECO:0000313" key="2">
    <source>
        <dbReference type="EMBL" id="KAG5492897.1"/>
    </source>
</evidence>
<feature type="domain" description="BRCT" evidence="1">
    <location>
        <begin position="44"/>
        <end position="142"/>
    </location>
</feature>
<evidence type="ECO:0000313" key="3">
    <source>
        <dbReference type="Proteomes" id="UP000674318"/>
    </source>
</evidence>
<keyword evidence="3" id="KW-1185">Reference proteome</keyword>
<dbReference type="RefSeq" id="XP_067753681.1">
    <property type="nucleotide sequence ID" value="XM_067897524.1"/>
</dbReference>
<dbReference type="AlphaFoldDB" id="A0A836H3B8"/>
<reference evidence="2 3" key="1">
    <citation type="submission" date="2021-02" db="EMBL/GenBank/DDBJ databases">
        <title>Porcisia hertigi Genome sequencing and assembly.</title>
        <authorList>
            <person name="Almutairi H."/>
            <person name="Gatherer D."/>
        </authorList>
    </citation>
    <scope>NUCLEOTIDE SEQUENCE [LARGE SCALE GENOMIC DNA]</scope>
    <source>
        <strain evidence="2 3">C119</strain>
    </source>
</reference>
<comment type="caution">
    <text evidence="2">The sequence shown here is derived from an EMBL/GenBank/DDBJ whole genome shotgun (WGS) entry which is preliminary data.</text>
</comment>
<evidence type="ECO:0000259" key="1">
    <source>
        <dbReference type="PROSITE" id="PS50172"/>
    </source>
</evidence>
<dbReference type="SUPFAM" id="SSF52113">
    <property type="entry name" value="BRCT domain"/>
    <property type="match status" value="2"/>
</dbReference>
<dbReference type="GeneID" id="94287601"/>
<accession>A0A836H3B8</accession>
<dbReference type="InterPro" id="IPR001357">
    <property type="entry name" value="BRCT_dom"/>
</dbReference>
<dbReference type="InterPro" id="IPR036420">
    <property type="entry name" value="BRCT_dom_sf"/>
</dbReference>
<dbReference type="CDD" id="cd00027">
    <property type="entry name" value="BRCT"/>
    <property type="match status" value="1"/>
</dbReference>
<protein>
    <recommendedName>
        <fullName evidence="1">BRCT domain-containing protein</fullName>
    </recommendedName>
</protein>
<name>A0A836H3B8_9TRYP</name>
<organism evidence="2 3">
    <name type="scientific">Porcisia hertigi</name>
    <dbReference type="NCBI Taxonomy" id="2761500"/>
    <lineage>
        <taxon>Eukaryota</taxon>
        <taxon>Discoba</taxon>
        <taxon>Euglenozoa</taxon>
        <taxon>Kinetoplastea</taxon>
        <taxon>Metakinetoplastina</taxon>
        <taxon>Trypanosomatida</taxon>
        <taxon>Trypanosomatidae</taxon>
        <taxon>Leishmaniinae</taxon>
        <taxon>Porcisia</taxon>
    </lineage>
</organism>
<dbReference type="OrthoDB" id="269279at2759"/>
<dbReference type="Proteomes" id="UP000674318">
    <property type="component" value="Chromosome 35"/>
</dbReference>
<feature type="domain" description="BRCT" evidence="1">
    <location>
        <begin position="270"/>
        <end position="372"/>
    </location>
</feature>
<dbReference type="EMBL" id="JAFJZO010000035">
    <property type="protein sequence ID" value="KAG5492897.1"/>
    <property type="molecule type" value="Genomic_DNA"/>
</dbReference>
<dbReference type="SMART" id="SM00292">
    <property type="entry name" value="BRCT"/>
    <property type="match status" value="2"/>
</dbReference>
<dbReference type="Gene3D" id="3.40.50.10190">
    <property type="entry name" value="BRCT domain"/>
    <property type="match status" value="2"/>
</dbReference>